<dbReference type="EMBL" id="JABMIG020000001">
    <property type="protein sequence ID" value="KAL3805914.1"/>
    <property type="molecule type" value="Genomic_DNA"/>
</dbReference>
<protein>
    <recommendedName>
        <fullName evidence="5">MORN repeat-containing protein</fullName>
    </recommendedName>
</protein>
<name>A0ABD3QZZ7_9STRA</name>
<dbReference type="PANTHER" id="PTHR43215:SF14">
    <property type="entry name" value="RADIAL SPOKE HEAD 1 HOMOLOG"/>
    <property type="match status" value="1"/>
</dbReference>
<evidence type="ECO:0008006" key="5">
    <source>
        <dbReference type="Google" id="ProtNLM"/>
    </source>
</evidence>
<evidence type="ECO:0000313" key="4">
    <source>
        <dbReference type="Proteomes" id="UP001516023"/>
    </source>
</evidence>
<accession>A0ABD3QZZ7</accession>
<evidence type="ECO:0000256" key="2">
    <source>
        <dbReference type="SAM" id="MobiDB-lite"/>
    </source>
</evidence>
<organism evidence="3 4">
    <name type="scientific">Cyclotella cryptica</name>
    <dbReference type="NCBI Taxonomy" id="29204"/>
    <lineage>
        <taxon>Eukaryota</taxon>
        <taxon>Sar</taxon>
        <taxon>Stramenopiles</taxon>
        <taxon>Ochrophyta</taxon>
        <taxon>Bacillariophyta</taxon>
        <taxon>Coscinodiscophyceae</taxon>
        <taxon>Thalassiosirophycidae</taxon>
        <taxon>Stephanodiscales</taxon>
        <taxon>Stephanodiscaceae</taxon>
        <taxon>Cyclotella</taxon>
    </lineage>
</organism>
<keyword evidence="1" id="KW-0677">Repeat</keyword>
<sequence length="303" mass="33437">MAHEKKQVRFSPSVSMPPDDDAALTMLALHRNRNPATQSFPSNSSLKRKFAQGEWTSSKLRVVSPNDEEPQRGSVLARVSRNAAIPAPPFLDHCDDDCVTSPEARNAKMKCIAKETNPLDLLSTVSSQFVSNHAQKLTRTSPSTSSNSFHSSIGDKSIASNPSFSLKQGYKIYPNGSKYMGHFLDTQRHGFGICHYPNGHVYTGYWCNGQRSGLGLMRYANGDSYEGEWKNDVREGCGVFNYNDGMADVALWRKGRSVYGVQWSGDRKMARRLVDGMEGEYVGIKTALSIGRGVGVDSVPEMI</sequence>
<dbReference type="PANTHER" id="PTHR43215">
    <property type="entry name" value="RADIAL SPOKE HEAD 1 HOMOLOG"/>
    <property type="match status" value="1"/>
</dbReference>
<reference evidence="3 4" key="1">
    <citation type="journal article" date="2020" name="G3 (Bethesda)">
        <title>Improved Reference Genome for Cyclotella cryptica CCMP332, a Model for Cell Wall Morphogenesis, Salinity Adaptation, and Lipid Production in Diatoms (Bacillariophyta).</title>
        <authorList>
            <person name="Roberts W.R."/>
            <person name="Downey K.M."/>
            <person name="Ruck E.C."/>
            <person name="Traller J.C."/>
            <person name="Alverson A.J."/>
        </authorList>
    </citation>
    <scope>NUCLEOTIDE SEQUENCE [LARGE SCALE GENOMIC DNA]</scope>
    <source>
        <strain evidence="3 4">CCMP332</strain>
    </source>
</reference>
<evidence type="ECO:0000313" key="3">
    <source>
        <dbReference type="EMBL" id="KAL3805914.1"/>
    </source>
</evidence>
<dbReference type="Proteomes" id="UP001516023">
    <property type="component" value="Unassembled WGS sequence"/>
</dbReference>
<comment type="caution">
    <text evidence="3">The sequence shown here is derived from an EMBL/GenBank/DDBJ whole genome shotgun (WGS) entry which is preliminary data.</text>
</comment>
<proteinExistence type="predicted"/>
<dbReference type="InterPro" id="IPR003409">
    <property type="entry name" value="MORN"/>
</dbReference>
<feature type="region of interest" description="Disordered" evidence="2">
    <location>
        <begin position="1"/>
        <end position="22"/>
    </location>
</feature>
<evidence type="ECO:0000256" key="1">
    <source>
        <dbReference type="ARBA" id="ARBA00022737"/>
    </source>
</evidence>
<gene>
    <name evidence="3" type="ORF">HJC23_007875</name>
</gene>
<dbReference type="SMART" id="SM00698">
    <property type="entry name" value="MORN"/>
    <property type="match status" value="3"/>
</dbReference>
<keyword evidence="4" id="KW-1185">Reference proteome</keyword>
<dbReference type="SUPFAM" id="SSF82185">
    <property type="entry name" value="Histone H3 K4-specific methyltransferase SET7/9 N-terminal domain"/>
    <property type="match status" value="1"/>
</dbReference>
<dbReference type="Pfam" id="PF02493">
    <property type="entry name" value="MORN"/>
    <property type="match status" value="3"/>
</dbReference>
<dbReference type="AlphaFoldDB" id="A0ABD3QZZ7"/>
<dbReference type="Gene3D" id="2.20.110.10">
    <property type="entry name" value="Histone H3 K4-specific methyltransferase SET7/9 N-terminal domain"/>
    <property type="match status" value="2"/>
</dbReference>